<feature type="transmembrane region" description="Helical" evidence="1">
    <location>
        <begin position="80"/>
        <end position="102"/>
    </location>
</feature>
<dbReference type="Proteomes" id="UP000298663">
    <property type="component" value="Unassembled WGS sequence"/>
</dbReference>
<gene>
    <name evidence="2" type="ORF">L596_011978</name>
</gene>
<dbReference type="PANTHER" id="PTHR34851">
    <property type="entry name" value="PROTEIN CBG05235-RELATED"/>
    <property type="match status" value="1"/>
</dbReference>
<evidence type="ECO:0000313" key="3">
    <source>
        <dbReference type="Proteomes" id="UP000298663"/>
    </source>
</evidence>
<dbReference type="Pfam" id="PF25093">
    <property type="entry name" value="DUF7807"/>
    <property type="match status" value="1"/>
</dbReference>
<dbReference type="OrthoDB" id="5873946at2759"/>
<accession>A0A4V6A4M8</accession>
<dbReference type="PANTHER" id="PTHR34851:SF5">
    <property type="entry name" value="MARVEL DOMAIN-CONTAINING PROTEIN"/>
    <property type="match status" value="1"/>
</dbReference>
<keyword evidence="1" id="KW-0812">Transmembrane</keyword>
<name>A0A4V6A4M8_STECR</name>
<dbReference type="InterPro" id="IPR056709">
    <property type="entry name" value="DUF7807"/>
</dbReference>
<keyword evidence="1" id="KW-1133">Transmembrane helix</keyword>
<dbReference type="AlphaFoldDB" id="A0A4V6A4M8"/>
<feature type="transmembrane region" description="Helical" evidence="1">
    <location>
        <begin position="129"/>
        <end position="153"/>
    </location>
</feature>
<reference evidence="2 3" key="2">
    <citation type="journal article" date="2019" name="G3 (Bethesda)">
        <title>Hybrid Assembly of the Genome of the Entomopathogenic Nematode Steinernema carpocapsae Identifies the X-Chromosome.</title>
        <authorList>
            <person name="Serra L."/>
            <person name="Macchietto M."/>
            <person name="Macias-Munoz A."/>
            <person name="McGill C.J."/>
            <person name="Rodriguez I.M."/>
            <person name="Rodriguez B."/>
            <person name="Murad R."/>
            <person name="Mortazavi A."/>
        </authorList>
    </citation>
    <scope>NUCLEOTIDE SEQUENCE [LARGE SCALE GENOMIC DNA]</scope>
    <source>
        <strain evidence="2 3">ALL</strain>
    </source>
</reference>
<protein>
    <submittedName>
        <fullName evidence="2">Uncharacterized protein</fullName>
    </submittedName>
</protein>
<feature type="transmembrane region" description="Helical" evidence="1">
    <location>
        <begin position="46"/>
        <end position="68"/>
    </location>
</feature>
<keyword evidence="3" id="KW-1185">Reference proteome</keyword>
<comment type="caution">
    <text evidence="2">The sequence shown here is derived from an EMBL/GenBank/DDBJ whole genome shotgun (WGS) entry which is preliminary data.</text>
</comment>
<evidence type="ECO:0000256" key="1">
    <source>
        <dbReference type="SAM" id="Phobius"/>
    </source>
</evidence>
<organism evidence="2 3">
    <name type="scientific">Steinernema carpocapsae</name>
    <name type="common">Entomopathogenic nematode</name>
    <dbReference type="NCBI Taxonomy" id="34508"/>
    <lineage>
        <taxon>Eukaryota</taxon>
        <taxon>Metazoa</taxon>
        <taxon>Ecdysozoa</taxon>
        <taxon>Nematoda</taxon>
        <taxon>Chromadorea</taxon>
        <taxon>Rhabditida</taxon>
        <taxon>Tylenchina</taxon>
        <taxon>Panagrolaimomorpha</taxon>
        <taxon>Strongyloidoidea</taxon>
        <taxon>Steinernematidae</taxon>
        <taxon>Steinernema</taxon>
    </lineage>
</organism>
<dbReference type="EMBL" id="AZBU02000003">
    <property type="protein sequence ID" value="TKR87605.1"/>
    <property type="molecule type" value="Genomic_DNA"/>
</dbReference>
<sequence length="199" mass="22865">MNVLRSSRVPGLLVGVVDLVVLSIPLVRGLYVYLQLKIANPVATGWIISVSLLYVLHVICIIMVFFGSLFNKPLWVIPKLILKTFTILLCSGFTFVLFYWIVSESEYLEDLVTSVIHTDRYASDAKIRIIGIGMLIASMVFTFLQFWLMHVLIESYSYVKEVRIREKVDELVAKREERQNQRPQCESSLNDYVQTVTLI</sequence>
<evidence type="ECO:0000313" key="2">
    <source>
        <dbReference type="EMBL" id="TKR87605.1"/>
    </source>
</evidence>
<proteinExistence type="predicted"/>
<reference evidence="2 3" key="1">
    <citation type="journal article" date="2015" name="Genome Biol.">
        <title>Comparative genomics of Steinernema reveals deeply conserved gene regulatory networks.</title>
        <authorList>
            <person name="Dillman A.R."/>
            <person name="Macchietto M."/>
            <person name="Porter C.F."/>
            <person name="Rogers A."/>
            <person name="Williams B."/>
            <person name="Antoshechkin I."/>
            <person name="Lee M.M."/>
            <person name="Goodwin Z."/>
            <person name="Lu X."/>
            <person name="Lewis E.E."/>
            <person name="Goodrich-Blair H."/>
            <person name="Stock S.P."/>
            <person name="Adams B.J."/>
            <person name="Sternberg P.W."/>
            <person name="Mortazavi A."/>
        </authorList>
    </citation>
    <scope>NUCLEOTIDE SEQUENCE [LARGE SCALE GENOMIC DNA]</scope>
    <source>
        <strain evidence="2 3">ALL</strain>
    </source>
</reference>
<feature type="transmembrane region" description="Helical" evidence="1">
    <location>
        <begin position="12"/>
        <end position="34"/>
    </location>
</feature>
<keyword evidence="1" id="KW-0472">Membrane</keyword>